<evidence type="ECO:0000259" key="1">
    <source>
        <dbReference type="SMART" id="SM00093"/>
    </source>
</evidence>
<organism evidence="2">
    <name type="scientific">marine sediment metagenome</name>
    <dbReference type="NCBI Taxonomy" id="412755"/>
    <lineage>
        <taxon>unclassified sequences</taxon>
        <taxon>metagenomes</taxon>
        <taxon>ecological metagenomes</taxon>
    </lineage>
</organism>
<reference evidence="2" key="1">
    <citation type="journal article" date="2014" name="Front. Microbiol.">
        <title>High frequency of phylogenetically diverse reductive dehalogenase-homologous genes in deep subseafloor sedimentary metagenomes.</title>
        <authorList>
            <person name="Kawai M."/>
            <person name="Futagami T."/>
            <person name="Toyoda A."/>
            <person name="Takaki Y."/>
            <person name="Nishi S."/>
            <person name="Hori S."/>
            <person name="Arai W."/>
            <person name="Tsubouchi T."/>
            <person name="Morono Y."/>
            <person name="Uchiyama I."/>
            <person name="Ito T."/>
            <person name="Fujiyama A."/>
            <person name="Inagaki F."/>
            <person name="Takami H."/>
        </authorList>
    </citation>
    <scope>NUCLEOTIDE SEQUENCE</scope>
    <source>
        <strain evidence="2">Expedition CK06-06</strain>
    </source>
</reference>
<protein>
    <recommendedName>
        <fullName evidence="1">Serpin domain-containing protein</fullName>
    </recommendedName>
</protein>
<dbReference type="FunFam" id="3.30.497.10:FF:000001">
    <property type="entry name" value="Serine protease inhibitor"/>
    <property type="match status" value="1"/>
</dbReference>
<dbReference type="InterPro" id="IPR023795">
    <property type="entry name" value="Serpin_CS"/>
</dbReference>
<dbReference type="GO" id="GO:0005615">
    <property type="term" value="C:extracellular space"/>
    <property type="evidence" value="ECO:0007669"/>
    <property type="project" value="InterPro"/>
</dbReference>
<proteinExistence type="predicted"/>
<feature type="non-terminal residue" evidence="2">
    <location>
        <position position="1"/>
    </location>
</feature>
<dbReference type="GO" id="GO:0004867">
    <property type="term" value="F:serine-type endopeptidase inhibitor activity"/>
    <property type="evidence" value="ECO:0007669"/>
    <property type="project" value="InterPro"/>
</dbReference>
<dbReference type="SUPFAM" id="SSF56574">
    <property type="entry name" value="Serpins"/>
    <property type="match status" value="1"/>
</dbReference>
<dbReference type="InterPro" id="IPR036186">
    <property type="entry name" value="Serpin_sf"/>
</dbReference>
<dbReference type="PANTHER" id="PTHR11461">
    <property type="entry name" value="SERINE PROTEASE INHIBITOR, SERPIN"/>
    <property type="match status" value="1"/>
</dbReference>
<dbReference type="Gene3D" id="2.30.39.10">
    <property type="entry name" value="Alpha-1-antitrypsin, domain 1"/>
    <property type="match status" value="1"/>
</dbReference>
<dbReference type="PROSITE" id="PS00284">
    <property type="entry name" value="SERPIN"/>
    <property type="match status" value="1"/>
</dbReference>
<feature type="domain" description="Serpin" evidence="1">
    <location>
        <begin position="31"/>
        <end position="402"/>
    </location>
</feature>
<gene>
    <name evidence="2" type="ORF">S01H1_13067</name>
</gene>
<dbReference type="InterPro" id="IPR000215">
    <property type="entry name" value="Serpin_fam"/>
</dbReference>
<evidence type="ECO:0000313" key="2">
    <source>
        <dbReference type="EMBL" id="GAF72908.1"/>
    </source>
</evidence>
<dbReference type="EMBL" id="BARS01006735">
    <property type="protein sequence ID" value="GAF72908.1"/>
    <property type="molecule type" value="Genomic_DNA"/>
</dbReference>
<dbReference type="InterPro" id="IPR042178">
    <property type="entry name" value="Serpin_sf_1"/>
</dbReference>
<comment type="caution">
    <text evidence="2">The sequence shown here is derived from an EMBL/GenBank/DDBJ whole genome shotgun (WGS) entry which is preliminary data.</text>
</comment>
<dbReference type="InterPro" id="IPR042185">
    <property type="entry name" value="Serpin_sf_2"/>
</dbReference>
<sequence>PEEDFPVDEPNLSDTNIDYETAAGSINAFAWDLYQQLIAAKPGENVFFSPYSISTALAMTYAGAKEQTKEQMAEVLNYDPPDEQLHAGFGQLQNHLDGEGEERNYVLNVANALWAQEGYAFLNEYFDLVEQYYGSALYGVDFINATEQTRQTINTWVEEKTHDKIKDLIPEGALSKITRLVLTNAIYFKGTWKIQFVEEDTEDDPFWISSQDYIMAPMMRMTDTFNYWSNDHCKMLELPYDGEELSMIIILPHEREGLEFLEQSLSSATIDDWLTQLTSRKVQVYLPKFELTDMCKLKDILSQMGMPIAFSNGADFSGMVDMSIPRNDDGVKIGEVLHKAFIEVNEEGTEAAAATAVIMVGITSVGDSPPPLPIFRADHPFVYLIRDNLSGSILFLGRMMNPVTE</sequence>
<accession>X0RVS8</accession>
<dbReference type="Gene3D" id="3.30.497.10">
    <property type="entry name" value="Antithrombin, subunit I, domain 2"/>
    <property type="match status" value="1"/>
</dbReference>
<dbReference type="SMART" id="SM00093">
    <property type="entry name" value="SERPIN"/>
    <property type="match status" value="1"/>
</dbReference>
<dbReference type="InterPro" id="IPR023796">
    <property type="entry name" value="Serpin_dom"/>
</dbReference>
<dbReference type="AlphaFoldDB" id="X0RVS8"/>
<dbReference type="PANTHER" id="PTHR11461:SF211">
    <property type="entry name" value="GH10112P-RELATED"/>
    <property type="match status" value="1"/>
</dbReference>
<dbReference type="CDD" id="cd19590">
    <property type="entry name" value="serpin_thermopin-like"/>
    <property type="match status" value="1"/>
</dbReference>
<dbReference type="Pfam" id="PF00079">
    <property type="entry name" value="Serpin"/>
    <property type="match status" value="1"/>
</dbReference>
<name>X0RVS8_9ZZZZ</name>